<feature type="region of interest" description="Disordered" evidence="1">
    <location>
        <begin position="45"/>
        <end position="87"/>
    </location>
</feature>
<sequence>MTIEECSRRIRAICTYTGIPASHLPTKKRASGIKESEGASIQLAAEAAAKEVPPPPPAPTMPEPSNATKRKSPTTDDNDESFQKLCPKRQEKGKYGCFTLSFPY</sequence>
<protein>
    <submittedName>
        <fullName evidence="2">Uncharacterized protein</fullName>
    </submittedName>
</protein>
<dbReference type="EMBL" id="BPLR01003117">
    <property type="protein sequence ID" value="GIX81313.1"/>
    <property type="molecule type" value="Genomic_DNA"/>
</dbReference>
<accession>A0AAV4N9F1</accession>
<name>A0AAV4N9F1_CAEEX</name>
<evidence type="ECO:0000256" key="1">
    <source>
        <dbReference type="SAM" id="MobiDB-lite"/>
    </source>
</evidence>
<evidence type="ECO:0000313" key="2">
    <source>
        <dbReference type="EMBL" id="GIX81313.1"/>
    </source>
</evidence>
<proteinExistence type="predicted"/>
<organism evidence="2 3">
    <name type="scientific">Caerostris extrusa</name>
    <name type="common">Bark spider</name>
    <name type="synonym">Caerostris bankana</name>
    <dbReference type="NCBI Taxonomy" id="172846"/>
    <lineage>
        <taxon>Eukaryota</taxon>
        <taxon>Metazoa</taxon>
        <taxon>Ecdysozoa</taxon>
        <taxon>Arthropoda</taxon>
        <taxon>Chelicerata</taxon>
        <taxon>Arachnida</taxon>
        <taxon>Araneae</taxon>
        <taxon>Araneomorphae</taxon>
        <taxon>Entelegynae</taxon>
        <taxon>Araneoidea</taxon>
        <taxon>Araneidae</taxon>
        <taxon>Caerostris</taxon>
    </lineage>
</organism>
<dbReference type="Proteomes" id="UP001054945">
    <property type="component" value="Unassembled WGS sequence"/>
</dbReference>
<evidence type="ECO:0000313" key="3">
    <source>
        <dbReference type="Proteomes" id="UP001054945"/>
    </source>
</evidence>
<dbReference type="AlphaFoldDB" id="A0AAV4N9F1"/>
<keyword evidence="3" id="KW-1185">Reference proteome</keyword>
<gene>
    <name evidence="2" type="ORF">CEXT_715751</name>
</gene>
<feature type="compositionally biased region" description="Pro residues" evidence="1">
    <location>
        <begin position="52"/>
        <end position="62"/>
    </location>
</feature>
<reference evidence="2 3" key="1">
    <citation type="submission" date="2021-06" db="EMBL/GenBank/DDBJ databases">
        <title>Caerostris extrusa draft genome.</title>
        <authorList>
            <person name="Kono N."/>
            <person name="Arakawa K."/>
        </authorList>
    </citation>
    <scope>NUCLEOTIDE SEQUENCE [LARGE SCALE GENOMIC DNA]</scope>
</reference>
<comment type="caution">
    <text evidence="2">The sequence shown here is derived from an EMBL/GenBank/DDBJ whole genome shotgun (WGS) entry which is preliminary data.</text>
</comment>